<proteinExistence type="predicted"/>
<accession>A0AAD7FKH1</accession>
<protein>
    <submittedName>
        <fullName evidence="1">Uncharacterized protein</fullName>
    </submittedName>
</protein>
<dbReference type="EMBL" id="JARKIE010000609">
    <property type="protein sequence ID" value="KAJ7625152.1"/>
    <property type="molecule type" value="Genomic_DNA"/>
</dbReference>
<reference evidence="1" key="1">
    <citation type="submission" date="2023-03" db="EMBL/GenBank/DDBJ databases">
        <title>Massive genome expansion in bonnet fungi (Mycena s.s.) driven by repeated elements and novel gene families across ecological guilds.</title>
        <authorList>
            <consortium name="Lawrence Berkeley National Laboratory"/>
            <person name="Harder C.B."/>
            <person name="Miyauchi S."/>
            <person name="Viragh M."/>
            <person name="Kuo A."/>
            <person name="Thoen E."/>
            <person name="Andreopoulos B."/>
            <person name="Lu D."/>
            <person name="Skrede I."/>
            <person name="Drula E."/>
            <person name="Henrissat B."/>
            <person name="Morin E."/>
            <person name="Kohler A."/>
            <person name="Barry K."/>
            <person name="LaButti K."/>
            <person name="Morin E."/>
            <person name="Salamov A."/>
            <person name="Lipzen A."/>
            <person name="Mereny Z."/>
            <person name="Hegedus B."/>
            <person name="Baldrian P."/>
            <person name="Stursova M."/>
            <person name="Weitz H."/>
            <person name="Taylor A."/>
            <person name="Grigoriev I.V."/>
            <person name="Nagy L.G."/>
            <person name="Martin F."/>
            <person name="Kauserud H."/>
        </authorList>
    </citation>
    <scope>NUCLEOTIDE SEQUENCE</scope>
    <source>
        <strain evidence="1">CBHHK067</strain>
    </source>
</reference>
<organism evidence="1 2">
    <name type="scientific">Mycena rosella</name>
    <name type="common">Pink bonnet</name>
    <name type="synonym">Agaricus rosellus</name>
    <dbReference type="NCBI Taxonomy" id="1033263"/>
    <lineage>
        <taxon>Eukaryota</taxon>
        <taxon>Fungi</taxon>
        <taxon>Dikarya</taxon>
        <taxon>Basidiomycota</taxon>
        <taxon>Agaricomycotina</taxon>
        <taxon>Agaricomycetes</taxon>
        <taxon>Agaricomycetidae</taxon>
        <taxon>Agaricales</taxon>
        <taxon>Marasmiineae</taxon>
        <taxon>Mycenaceae</taxon>
        <taxon>Mycena</taxon>
    </lineage>
</organism>
<name>A0AAD7FKH1_MYCRO</name>
<sequence>MQDVSVSVEVCEDTDGGCVTLPIVSDKCINLTGGLSFLNKAVSSAVVPGGFICTFFEDFECAASEGADGEVVLQRGTWNFFSVPGTSGTVDFNDLTSSFACSPL</sequence>
<gene>
    <name evidence="1" type="ORF">B0H17DRAFT_963746</name>
</gene>
<keyword evidence="2" id="KW-1185">Reference proteome</keyword>
<dbReference type="AlphaFoldDB" id="A0AAD7FKH1"/>
<dbReference type="Proteomes" id="UP001221757">
    <property type="component" value="Unassembled WGS sequence"/>
</dbReference>
<comment type="caution">
    <text evidence="1">The sequence shown here is derived from an EMBL/GenBank/DDBJ whole genome shotgun (WGS) entry which is preliminary data.</text>
</comment>
<evidence type="ECO:0000313" key="1">
    <source>
        <dbReference type="EMBL" id="KAJ7625152.1"/>
    </source>
</evidence>
<evidence type="ECO:0000313" key="2">
    <source>
        <dbReference type="Proteomes" id="UP001221757"/>
    </source>
</evidence>